<dbReference type="InterPro" id="IPR050638">
    <property type="entry name" value="AA-Vitamin_Transporters"/>
</dbReference>
<feature type="transmembrane region" description="Helical" evidence="5">
    <location>
        <begin position="15"/>
        <end position="33"/>
    </location>
</feature>
<feature type="transmembrane region" description="Helical" evidence="5">
    <location>
        <begin position="156"/>
        <end position="179"/>
    </location>
</feature>
<accession>A0A381P034</accession>
<protein>
    <recommendedName>
        <fullName evidence="6">EamA domain-containing protein</fullName>
    </recommendedName>
</protein>
<dbReference type="Pfam" id="PF00892">
    <property type="entry name" value="EamA"/>
    <property type="match status" value="2"/>
</dbReference>
<feature type="transmembrane region" description="Helical" evidence="5">
    <location>
        <begin position="133"/>
        <end position="150"/>
    </location>
</feature>
<feature type="transmembrane region" description="Helical" evidence="5">
    <location>
        <begin position="224"/>
        <end position="244"/>
    </location>
</feature>
<keyword evidence="4 5" id="KW-0472">Membrane</keyword>
<dbReference type="PANTHER" id="PTHR32322">
    <property type="entry name" value="INNER MEMBRANE TRANSPORTER"/>
    <property type="match status" value="1"/>
</dbReference>
<feature type="transmembrane region" description="Helical" evidence="5">
    <location>
        <begin position="75"/>
        <end position="97"/>
    </location>
</feature>
<dbReference type="SUPFAM" id="SSF103481">
    <property type="entry name" value="Multidrug resistance efflux transporter EmrE"/>
    <property type="match status" value="2"/>
</dbReference>
<feature type="transmembrane region" description="Helical" evidence="5">
    <location>
        <begin position="191"/>
        <end position="212"/>
    </location>
</feature>
<evidence type="ECO:0000256" key="4">
    <source>
        <dbReference type="ARBA" id="ARBA00023136"/>
    </source>
</evidence>
<feature type="transmembrane region" description="Helical" evidence="5">
    <location>
        <begin position="45"/>
        <end position="63"/>
    </location>
</feature>
<evidence type="ECO:0000256" key="5">
    <source>
        <dbReference type="SAM" id="Phobius"/>
    </source>
</evidence>
<reference evidence="7" key="1">
    <citation type="submission" date="2018-05" db="EMBL/GenBank/DDBJ databases">
        <authorList>
            <person name="Lanie J.A."/>
            <person name="Ng W.-L."/>
            <person name="Kazmierczak K.M."/>
            <person name="Andrzejewski T.M."/>
            <person name="Davidsen T.M."/>
            <person name="Wayne K.J."/>
            <person name="Tettelin H."/>
            <person name="Glass J.I."/>
            <person name="Rusch D."/>
            <person name="Podicherti R."/>
            <person name="Tsui H.-C.T."/>
            <person name="Winkler M.E."/>
        </authorList>
    </citation>
    <scope>NUCLEOTIDE SEQUENCE</scope>
</reference>
<feature type="transmembrane region" description="Helical" evidence="5">
    <location>
        <begin position="251"/>
        <end position="271"/>
    </location>
</feature>
<organism evidence="7">
    <name type="scientific">marine metagenome</name>
    <dbReference type="NCBI Taxonomy" id="408172"/>
    <lineage>
        <taxon>unclassified sequences</taxon>
        <taxon>metagenomes</taxon>
        <taxon>ecological metagenomes</taxon>
    </lineage>
</organism>
<keyword evidence="3 5" id="KW-1133">Transmembrane helix</keyword>
<proteinExistence type="predicted"/>
<dbReference type="PANTHER" id="PTHR32322:SF2">
    <property type="entry name" value="EAMA DOMAIN-CONTAINING PROTEIN"/>
    <property type="match status" value="1"/>
</dbReference>
<name>A0A381P034_9ZZZZ</name>
<dbReference type="InterPro" id="IPR000620">
    <property type="entry name" value="EamA_dom"/>
</dbReference>
<dbReference type="InterPro" id="IPR037185">
    <property type="entry name" value="EmrE-like"/>
</dbReference>
<evidence type="ECO:0000259" key="6">
    <source>
        <dbReference type="Pfam" id="PF00892"/>
    </source>
</evidence>
<dbReference type="AlphaFoldDB" id="A0A381P034"/>
<feature type="domain" description="EamA" evidence="6">
    <location>
        <begin position="14"/>
        <end position="147"/>
    </location>
</feature>
<evidence type="ECO:0000313" key="7">
    <source>
        <dbReference type="EMBL" id="SUZ60200.1"/>
    </source>
</evidence>
<feature type="transmembrane region" description="Helical" evidence="5">
    <location>
        <begin position="103"/>
        <end position="124"/>
    </location>
</feature>
<sequence length="295" mass="32573">MQNYRSNNLGNSRRWLMFALGTTLSWGVWGALIEIPEKLGFPATLGYSVWALTMIPCAVLALRSDKWRLALHREAWIFGSLIGFLGAGGQLILFEALRSGPAFIVFPIVSLYPAITIILSLWLLKEQASIRNWIGICLALPAIALLSYVAPNDTLISGYTWLFLAMGVFLMWGLQAYFMKLASDRMPSESMFFYMTLTGVLLIPIALTMTDFSQTINWTFTGPYLAGLIHILNAVGVLCFVYAVRDGKAIIVVPMTALAPVITIVLSLAIYSRVPSSYQLVGMCMATASIYLMAE</sequence>
<comment type="subcellular location">
    <subcellularLocation>
        <location evidence="1">Membrane</location>
        <topology evidence="1">Multi-pass membrane protein</topology>
    </subcellularLocation>
</comment>
<evidence type="ECO:0000256" key="1">
    <source>
        <dbReference type="ARBA" id="ARBA00004141"/>
    </source>
</evidence>
<evidence type="ECO:0000256" key="3">
    <source>
        <dbReference type="ARBA" id="ARBA00022989"/>
    </source>
</evidence>
<dbReference type="GO" id="GO:0016020">
    <property type="term" value="C:membrane"/>
    <property type="evidence" value="ECO:0007669"/>
    <property type="project" value="UniProtKB-SubCell"/>
</dbReference>
<keyword evidence="2 5" id="KW-0812">Transmembrane</keyword>
<gene>
    <name evidence="7" type="ORF">METZ01_LOCUS13054</name>
</gene>
<dbReference type="EMBL" id="UINC01000726">
    <property type="protein sequence ID" value="SUZ60200.1"/>
    <property type="molecule type" value="Genomic_DNA"/>
</dbReference>
<evidence type="ECO:0000256" key="2">
    <source>
        <dbReference type="ARBA" id="ARBA00022692"/>
    </source>
</evidence>
<feature type="domain" description="EamA" evidence="6">
    <location>
        <begin position="161"/>
        <end position="293"/>
    </location>
</feature>
<dbReference type="Gene3D" id="1.10.3730.20">
    <property type="match status" value="1"/>
</dbReference>